<dbReference type="EMBL" id="CABVGY010000005">
    <property type="protein sequence ID" value="VVM57892.1"/>
    <property type="molecule type" value="Genomic_DNA"/>
</dbReference>
<protein>
    <submittedName>
        <fullName evidence="2">Uncharacterized protein</fullName>
    </submittedName>
</protein>
<dbReference type="Proteomes" id="UP000326729">
    <property type="component" value="Unassembled WGS sequence"/>
</dbReference>
<feature type="compositionally biased region" description="Basic and acidic residues" evidence="1">
    <location>
        <begin position="1"/>
        <end position="10"/>
    </location>
</feature>
<accession>A0A5E6QY19</accession>
<dbReference type="RefSeq" id="WP_224791472.1">
    <property type="nucleotide sequence ID" value="NZ_CABVGY010000005.1"/>
</dbReference>
<feature type="region of interest" description="Disordered" evidence="1">
    <location>
        <begin position="1"/>
        <end position="22"/>
    </location>
</feature>
<dbReference type="AlphaFoldDB" id="A0A5E6QY19"/>
<proteinExistence type="predicted"/>
<organism evidence="2 3">
    <name type="scientific">Pseudomonas fluorescens</name>
    <dbReference type="NCBI Taxonomy" id="294"/>
    <lineage>
        <taxon>Bacteria</taxon>
        <taxon>Pseudomonadati</taxon>
        <taxon>Pseudomonadota</taxon>
        <taxon>Gammaproteobacteria</taxon>
        <taxon>Pseudomonadales</taxon>
        <taxon>Pseudomonadaceae</taxon>
        <taxon>Pseudomonas</taxon>
    </lineage>
</organism>
<name>A0A5E6QY19_PSEFL</name>
<evidence type="ECO:0000256" key="1">
    <source>
        <dbReference type="SAM" id="MobiDB-lite"/>
    </source>
</evidence>
<evidence type="ECO:0000313" key="2">
    <source>
        <dbReference type="EMBL" id="VVM57892.1"/>
    </source>
</evidence>
<reference evidence="2 3" key="1">
    <citation type="submission" date="2019-09" db="EMBL/GenBank/DDBJ databases">
        <authorList>
            <person name="Chandra G."/>
            <person name="Truman W A."/>
        </authorList>
    </citation>
    <scope>NUCLEOTIDE SEQUENCE [LARGE SCALE GENOMIC DNA]</scope>
    <source>
        <strain evidence="2">PS659</strain>
    </source>
</reference>
<gene>
    <name evidence="2" type="ORF">PS659_01153</name>
</gene>
<evidence type="ECO:0000313" key="3">
    <source>
        <dbReference type="Proteomes" id="UP000326729"/>
    </source>
</evidence>
<sequence length="129" mass="14387">MATAQKDRSAKTAARRKTRGEEELRMHAMAGTRQALADLMAWHGIEEQGEAMTLMIHHLHALGPQKSAPLLAPPRHIIELSRNVSLAFHRKSLLMIQQDPGDEVIGPSETRYDFDDALITRPAMAIKTL</sequence>